<evidence type="ECO:0000256" key="6">
    <source>
        <dbReference type="SAM" id="Phobius"/>
    </source>
</evidence>
<dbReference type="Proteomes" id="UP000266239">
    <property type="component" value="Unassembled WGS sequence"/>
</dbReference>
<dbReference type="VEuPathDB" id="FungiDB:H257_18499"/>
<dbReference type="InterPro" id="IPR038350">
    <property type="entry name" value="Orai_sf"/>
</dbReference>
<evidence type="ECO:0000256" key="5">
    <source>
        <dbReference type="ARBA" id="ARBA00023136"/>
    </source>
</evidence>
<dbReference type="EMBL" id="QUTA01005838">
    <property type="protein sequence ID" value="RHY13837.1"/>
    <property type="molecule type" value="Genomic_DNA"/>
</dbReference>
<keyword evidence="5 6" id="KW-0472">Membrane</keyword>
<comment type="subcellular location">
    <subcellularLocation>
        <location evidence="1">Membrane</location>
        <topology evidence="1">Multi-pass membrane protein</topology>
    </subcellularLocation>
</comment>
<dbReference type="AlphaFoldDB" id="A0A397B164"/>
<dbReference type="InterPro" id="IPR012446">
    <property type="entry name" value="CRAC_channel"/>
</dbReference>
<evidence type="ECO:0000256" key="4">
    <source>
        <dbReference type="ARBA" id="ARBA00022989"/>
    </source>
</evidence>
<comment type="caution">
    <text evidence="7">The sequence shown here is derived from an EMBL/GenBank/DDBJ whole genome shotgun (WGS) entry which is preliminary data.</text>
</comment>
<reference evidence="7 8" key="1">
    <citation type="submission" date="2018-08" db="EMBL/GenBank/DDBJ databases">
        <title>Aphanomyces genome sequencing and annotation.</title>
        <authorList>
            <person name="Minardi D."/>
            <person name="Oidtmann B."/>
            <person name="Van Der Giezen M."/>
            <person name="Studholme D.J."/>
        </authorList>
    </citation>
    <scope>NUCLEOTIDE SEQUENCE [LARGE SCALE GENOMIC DNA]</scope>
    <source>
        <strain evidence="7 8">Yx</strain>
    </source>
</reference>
<dbReference type="Pfam" id="PF07856">
    <property type="entry name" value="Orai-1"/>
    <property type="match status" value="1"/>
</dbReference>
<evidence type="ECO:0000256" key="3">
    <source>
        <dbReference type="ARBA" id="ARBA00022692"/>
    </source>
</evidence>
<sequence length="289" mass="34112">MASLLSEFVLDNFINNYEKANETMWRKEDLDHRLQERQWRVDDLQREQEWRAHDIRTDRIHKKLSNEQRQADTRAEHLSAISEISAELSGFALVSIINVNLPDDIDLTLLWVYGVTSALTICCMVLSLLVCTFLMMAVTRYCAHDLEFVVKRLDDEDIDRIHPFERWWVSRCEVDWQLSYFLFRTGMKTIHKVVHCTENHVLVVGVTLFLLELAIVSWVQYSHYHVASISITFVSFVGLLVWHSRIWSKWRYLMSRPEVDVIPNEKTPLMRKKYSRAKSALRVPKTNVD</sequence>
<dbReference type="Gene3D" id="1.20.140.140">
    <property type="entry name" value="Calcium release-activated calcium channel protein Orai"/>
    <property type="match status" value="1"/>
</dbReference>
<organism evidence="7 8">
    <name type="scientific">Aphanomyces astaci</name>
    <name type="common">Crayfish plague agent</name>
    <dbReference type="NCBI Taxonomy" id="112090"/>
    <lineage>
        <taxon>Eukaryota</taxon>
        <taxon>Sar</taxon>
        <taxon>Stramenopiles</taxon>
        <taxon>Oomycota</taxon>
        <taxon>Saprolegniomycetes</taxon>
        <taxon>Saprolegniales</taxon>
        <taxon>Verrucalvaceae</taxon>
        <taxon>Aphanomyces</taxon>
    </lineage>
</organism>
<evidence type="ECO:0000256" key="1">
    <source>
        <dbReference type="ARBA" id="ARBA00004141"/>
    </source>
</evidence>
<evidence type="ECO:0000313" key="8">
    <source>
        <dbReference type="Proteomes" id="UP000266239"/>
    </source>
</evidence>
<keyword evidence="4 6" id="KW-1133">Transmembrane helix</keyword>
<protein>
    <submittedName>
        <fullName evidence="7">Uncharacterized protein</fullName>
    </submittedName>
</protein>
<name>A0A397B164_APHAT</name>
<feature type="transmembrane region" description="Helical" evidence="6">
    <location>
        <begin position="227"/>
        <end position="247"/>
    </location>
</feature>
<evidence type="ECO:0000313" key="7">
    <source>
        <dbReference type="EMBL" id="RHY13837.1"/>
    </source>
</evidence>
<proteinExistence type="inferred from homology"/>
<feature type="transmembrane region" description="Helical" evidence="6">
    <location>
        <begin position="110"/>
        <end position="138"/>
    </location>
</feature>
<feature type="transmembrane region" description="Helical" evidence="6">
    <location>
        <begin position="201"/>
        <end position="221"/>
    </location>
</feature>
<evidence type="ECO:0000256" key="2">
    <source>
        <dbReference type="ARBA" id="ARBA00008062"/>
    </source>
</evidence>
<gene>
    <name evidence="7" type="ORF">DYB25_007090</name>
</gene>
<comment type="similarity">
    <text evidence="2">Belongs to the Orai family.</text>
</comment>
<accession>A0A397B164</accession>
<dbReference type="GO" id="GO:0016020">
    <property type="term" value="C:membrane"/>
    <property type="evidence" value="ECO:0007669"/>
    <property type="project" value="UniProtKB-SubCell"/>
</dbReference>
<keyword evidence="3 6" id="KW-0812">Transmembrane</keyword>